<protein>
    <recommendedName>
        <fullName evidence="7">Translocation and assembly module TamB C-terminal domain-containing protein</fullName>
    </recommendedName>
</protein>
<reference evidence="8 9" key="1">
    <citation type="journal article" date="2020" name="Microorganisms">
        <title>Osmotic Adaptation and Compatible Solute Biosynthesis of Phototrophic Bacteria as Revealed from Genome Analyses.</title>
        <authorList>
            <person name="Imhoff J.F."/>
            <person name="Rahn T."/>
            <person name="Kunzel S."/>
            <person name="Keller A."/>
            <person name="Neulinger S.C."/>
        </authorList>
    </citation>
    <scope>NUCLEOTIDE SEQUENCE [LARGE SCALE GENOMIC DNA]</scope>
    <source>
        <strain evidence="8 9">DSM 25653</strain>
    </source>
</reference>
<keyword evidence="4 6" id="KW-0472">Membrane</keyword>
<feature type="transmembrane region" description="Helical" evidence="6">
    <location>
        <begin position="16"/>
        <end position="37"/>
    </location>
</feature>
<evidence type="ECO:0000256" key="1">
    <source>
        <dbReference type="ARBA" id="ARBA00004167"/>
    </source>
</evidence>
<evidence type="ECO:0000256" key="3">
    <source>
        <dbReference type="ARBA" id="ARBA00022989"/>
    </source>
</evidence>
<evidence type="ECO:0000256" key="6">
    <source>
        <dbReference type="SAM" id="Phobius"/>
    </source>
</evidence>
<feature type="region of interest" description="Disordered" evidence="5">
    <location>
        <begin position="344"/>
        <end position="364"/>
    </location>
</feature>
<dbReference type="PANTHER" id="PTHR36985:SF1">
    <property type="entry name" value="TRANSLOCATION AND ASSEMBLY MODULE SUBUNIT TAMB"/>
    <property type="match status" value="1"/>
</dbReference>
<dbReference type="GO" id="GO:0097347">
    <property type="term" value="C:TAM protein secretion complex"/>
    <property type="evidence" value="ECO:0007669"/>
    <property type="project" value="TreeGrafter"/>
</dbReference>
<organism evidence="8 9">
    <name type="scientific">Lamprobacter modestohalophilus</name>
    <dbReference type="NCBI Taxonomy" id="1064514"/>
    <lineage>
        <taxon>Bacteria</taxon>
        <taxon>Pseudomonadati</taxon>
        <taxon>Pseudomonadota</taxon>
        <taxon>Gammaproteobacteria</taxon>
        <taxon>Chromatiales</taxon>
        <taxon>Chromatiaceae</taxon>
        <taxon>Lamprobacter</taxon>
    </lineage>
</organism>
<keyword evidence="3 6" id="KW-1133">Transmembrane helix</keyword>
<dbReference type="RefSeq" id="WP_200247036.1">
    <property type="nucleotide sequence ID" value="NZ_NRRY01000036.1"/>
</dbReference>
<dbReference type="Pfam" id="PF04357">
    <property type="entry name" value="TamB"/>
    <property type="match status" value="2"/>
</dbReference>
<dbReference type="GO" id="GO:0005886">
    <property type="term" value="C:plasma membrane"/>
    <property type="evidence" value="ECO:0007669"/>
    <property type="project" value="InterPro"/>
</dbReference>
<name>A0A9X0WB84_9GAMM</name>
<keyword evidence="9" id="KW-1185">Reference proteome</keyword>
<comment type="caution">
    <text evidence="8">The sequence shown here is derived from an EMBL/GenBank/DDBJ whole genome shotgun (WGS) entry which is preliminary data.</text>
</comment>
<accession>A0A9X0WB84</accession>
<feature type="domain" description="Translocation and assembly module TamB C-terminal" evidence="7">
    <location>
        <begin position="1140"/>
        <end position="1372"/>
    </location>
</feature>
<sequence length="1440" mass="151562">MANETSDRRRFRPLRWIGSLIVVTLTLVVLLLVFVLGTQTGLRTLFAVTDDLAPGLLKVDRVEGRVLGRLELEGFALNLPGLQASVGALVLDWSPGALLTGTLRVQQLKGSDISVVTEPAAEEKPSEPFELPSIRLPIGIDIDQLLVERLSYRQAGSTAESAIELTRAELSATATGDTVDLRTLTAELSQPVARARATGQVQLDGAYPIRLSLDWRFQRAPALSVVGEGQVTGDLDALLISHRISGSVTASLQAQVQEVLKAPSWQAEIDLKAVDLPQLVADAPPIHLQAQLKTEGDLEQASVTGSLSGAAPEVVEMGRLAADLDLEWASQVLTINLLRLTESPNTKTAADSTQAGQTSSGGERLGARVDVTGHLDTRPNVPAFKLDALWEQLRWPLAGEPIAQSPQGVVAAEGTLDRYDYRVNLQAFGPQIPETDVVLVGTGDQTSTDLVELTIKTLNGLISGKGQVGWSPEPTWDLALTAKALDPGQQWPDLDGRIGLKADTRGGLKDGFSYNLSLDTALTAYPDALVNLTGTGTTTDALIRELSIETLGGVINGNGEAAWSPAMQWRFSVEARDINPGSQYPGLDGRVGLMAETAGGLEAGFDFSLKGDAALADYPPTRIDLAGVGTSTSATLETLAIEVIGGRIDGSGALTWAPALGWNAALTLADLDPGQVLADWPGRLGGRLQSQGSMAEAGLDMNATISDFGGQLRGYPVSLRADVGVQGPTVMVRTLEASSGDTRLSVNGRVEEQLDLNYAFNSPSLVALLPELSGSLKAEGKVAGSLEAPKISLALNGRDIEMSGQGIERVDAKVELGLAPDSPLQLNLDGSNLIVGPQRFEVLQVRGQGSTQAHQLSAELKSQPLSLGLTLDAGLRDASAYRGSLTRLSLSTQDYEDWALQQAAPFSVAAGTVEAGPLCIGNGGSTKGCLAFKQPEAGRFSASLDLQRLGFDLLDAITPDTASLTGYLTAKADFQGQGDLLTGTAELRVPEGGVEIVLPRASETLVFTGTRLDVRAGANGIDASFALPVENAGQINAEVGLPGFRLSSLDSQPLTGRIRIGFDSLDRFAKLAPDVSDTAGRIDGDLRLGGRLTQPAIQGNLAVRDLALNVTSIGLEIADLNLTLQSESADAMRLSGGASVGGGQLSLEGNATGIGSPEPNLAVKLKGDQLKVANTKEYMAIVSLDMDAGFGLGGGAVRGELSVPTANIMPRTIPAGAVQPSPDVVLEETTQETGLPISIDVLAKLGDQVLVEAFGLRGLLQGQLRVTQQPGKQLLGSGELQVVDGTYRVSLPGLGILTSVGKPLVIEKGIVLFANTPLDNPGIILNAQREGGDITAGVRVLGTLRNPKLAFFSESDPNMSQSEITSYLVTGIPPKRGGRTDDRSVSVGTYIAPKLFMEYDTSLGEQSDSIKMRYDLTKRIQVQSETGDAQGFDIFYKFEN</sequence>
<comment type="subcellular location">
    <subcellularLocation>
        <location evidence="1">Membrane</location>
        <topology evidence="1">Single-pass membrane protein</topology>
    </subcellularLocation>
</comment>
<feature type="compositionally biased region" description="Polar residues" evidence="5">
    <location>
        <begin position="344"/>
        <end position="361"/>
    </location>
</feature>
<evidence type="ECO:0000256" key="5">
    <source>
        <dbReference type="SAM" id="MobiDB-lite"/>
    </source>
</evidence>
<evidence type="ECO:0000259" key="7">
    <source>
        <dbReference type="Pfam" id="PF04357"/>
    </source>
</evidence>
<proteinExistence type="predicted"/>
<dbReference type="PANTHER" id="PTHR36985">
    <property type="entry name" value="TRANSLOCATION AND ASSEMBLY MODULE SUBUNIT TAMB"/>
    <property type="match status" value="1"/>
</dbReference>
<keyword evidence="2 6" id="KW-0812">Transmembrane</keyword>
<evidence type="ECO:0000256" key="2">
    <source>
        <dbReference type="ARBA" id="ARBA00022692"/>
    </source>
</evidence>
<gene>
    <name evidence="8" type="ORF">CKO42_17930</name>
</gene>
<dbReference type="EMBL" id="NRRY01000036">
    <property type="protein sequence ID" value="MBK1620286.1"/>
    <property type="molecule type" value="Genomic_DNA"/>
</dbReference>
<dbReference type="InterPro" id="IPR007452">
    <property type="entry name" value="TamB_C"/>
</dbReference>
<feature type="domain" description="Translocation and assembly module TamB C-terminal" evidence="7">
    <location>
        <begin position="1380"/>
        <end position="1439"/>
    </location>
</feature>
<evidence type="ECO:0000256" key="4">
    <source>
        <dbReference type="ARBA" id="ARBA00023136"/>
    </source>
</evidence>
<dbReference type="Proteomes" id="UP001138768">
    <property type="component" value="Unassembled WGS sequence"/>
</dbReference>
<dbReference type="GO" id="GO:0009306">
    <property type="term" value="P:protein secretion"/>
    <property type="evidence" value="ECO:0007669"/>
    <property type="project" value="InterPro"/>
</dbReference>
<evidence type="ECO:0000313" key="9">
    <source>
        <dbReference type="Proteomes" id="UP001138768"/>
    </source>
</evidence>
<evidence type="ECO:0000313" key="8">
    <source>
        <dbReference type="EMBL" id="MBK1620286.1"/>
    </source>
</evidence>